<dbReference type="PANTHER" id="PTHR39624:SF2">
    <property type="entry name" value="OSMC-LIKE PROTEIN"/>
    <property type="match status" value="1"/>
</dbReference>
<dbReference type="InterPro" id="IPR015946">
    <property type="entry name" value="KH_dom-like_a/b"/>
</dbReference>
<dbReference type="Proteomes" id="UP000295247">
    <property type="component" value="Unassembled WGS sequence"/>
</dbReference>
<dbReference type="InterPro" id="IPR003718">
    <property type="entry name" value="OsmC/Ohr_fam"/>
</dbReference>
<dbReference type="EMBL" id="SMDC01000006">
    <property type="protein sequence ID" value="TCW35556.1"/>
    <property type="molecule type" value="Genomic_DNA"/>
</dbReference>
<dbReference type="InterPro" id="IPR000073">
    <property type="entry name" value="AB_hydrolase_1"/>
</dbReference>
<evidence type="ECO:0000313" key="3">
    <source>
        <dbReference type="Proteomes" id="UP000295247"/>
    </source>
</evidence>
<protein>
    <submittedName>
        <fullName evidence="2">Putative redox protein</fullName>
    </submittedName>
</protein>
<reference evidence="2 3" key="1">
    <citation type="submission" date="2019-03" db="EMBL/GenBank/DDBJ databases">
        <title>Genomic Encyclopedia of Type Strains, Phase IV (KMG-IV): sequencing the most valuable type-strain genomes for metagenomic binning, comparative biology and taxonomic classification.</title>
        <authorList>
            <person name="Goeker M."/>
        </authorList>
    </citation>
    <scope>NUCLEOTIDE SEQUENCE [LARGE SCALE GENOMIC DNA]</scope>
    <source>
        <strain evidence="2 3">DSM 203</strain>
    </source>
</reference>
<accession>A0A4R4AAI0</accession>
<dbReference type="RefSeq" id="WP_123140592.1">
    <property type="nucleotide sequence ID" value="NZ_NRRH01000009.1"/>
</dbReference>
<dbReference type="InterPro" id="IPR029058">
    <property type="entry name" value="AB_hydrolase_fold"/>
</dbReference>
<dbReference type="Gene3D" id="3.40.50.1820">
    <property type="entry name" value="alpha/beta hydrolase"/>
    <property type="match status" value="1"/>
</dbReference>
<organism evidence="2 3">
    <name type="scientific">Marichromatium gracile</name>
    <name type="common">Chromatium gracile</name>
    <dbReference type="NCBI Taxonomy" id="1048"/>
    <lineage>
        <taxon>Bacteria</taxon>
        <taxon>Pseudomonadati</taxon>
        <taxon>Pseudomonadota</taxon>
        <taxon>Gammaproteobacteria</taxon>
        <taxon>Chromatiales</taxon>
        <taxon>Chromatiaceae</taxon>
        <taxon>Marichromatium</taxon>
    </lineage>
</organism>
<dbReference type="SUPFAM" id="SSF53474">
    <property type="entry name" value="alpha/beta-Hydrolases"/>
    <property type="match status" value="1"/>
</dbReference>
<sequence>MPRIKLEFPNAAGHRLAGLLEMPPERVPTRRYALFAHCFTCSKDIAAASRISRALADRGIAVLRFDFTGLGNSDGDFANTNFSSNVEDLLAAARKLEEDFQAPALLIGHSLGGAAVLAAAPQLPSVEAVVTIAAPATASHVQHLLSDARDELEARGEAEVKIGLRRFRIRKQLLEDLAQYGAADHIRDLDRPLLVFHSPLDTIVSIDEAAKIYQAARHPKSFISLDNADHMLSDREDAEYVAETLVAWASRYLGLGGHRFEQSLGTAPKVGAGEVLVTELHARFLRGLYTGRHQLLADQPSAVGGSGLGPDPYELMLMALGACTSMTLREYATAKGWDLDDVEVRLAFDRSHAADCTACEREEVRVDRVQQRINLLGHLTAGQRARLLEIAERAPVNRSLESLMLIHSELDDERLD</sequence>
<dbReference type="SUPFAM" id="SSF82784">
    <property type="entry name" value="OsmC-like"/>
    <property type="match status" value="1"/>
</dbReference>
<evidence type="ECO:0000313" key="2">
    <source>
        <dbReference type="EMBL" id="TCW35556.1"/>
    </source>
</evidence>
<dbReference type="PANTHER" id="PTHR39624">
    <property type="entry name" value="PROTEIN INVOLVED IN RIMO-MEDIATED BETA-METHYLTHIOLATION OF RIBOSOMAL PROTEIN S12 YCAO"/>
    <property type="match status" value="1"/>
</dbReference>
<evidence type="ECO:0000259" key="1">
    <source>
        <dbReference type="Pfam" id="PF12697"/>
    </source>
</evidence>
<name>A0A4R4AAI0_MARGR</name>
<dbReference type="InterPro" id="IPR036102">
    <property type="entry name" value="OsmC/Ohrsf"/>
</dbReference>
<gene>
    <name evidence="2" type="ORF">EDC29_106124</name>
</gene>
<dbReference type="Pfam" id="PF02566">
    <property type="entry name" value="OsmC"/>
    <property type="match status" value="1"/>
</dbReference>
<feature type="domain" description="AB hydrolase-1" evidence="1">
    <location>
        <begin position="34"/>
        <end position="242"/>
    </location>
</feature>
<dbReference type="Gene3D" id="3.30.300.20">
    <property type="match status" value="1"/>
</dbReference>
<proteinExistence type="predicted"/>
<dbReference type="AlphaFoldDB" id="A0A4R4AAI0"/>
<dbReference type="Pfam" id="PF12697">
    <property type="entry name" value="Abhydrolase_6"/>
    <property type="match status" value="1"/>
</dbReference>
<comment type="caution">
    <text evidence="2">The sequence shown here is derived from an EMBL/GenBank/DDBJ whole genome shotgun (WGS) entry which is preliminary data.</text>
</comment>